<dbReference type="InterPro" id="IPR027417">
    <property type="entry name" value="P-loop_NTPase"/>
</dbReference>
<evidence type="ECO:0000313" key="2">
    <source>
        <dbReference type="EMBL" id="RHW49559.1"/>
    </source>
</evidence>
<reference evidence="2 3" key="1">
    <citation type="submission" date="2018-07" db="EMBL/GenBank/DDBJ databases">
        <title>Genome sequences of six Lactobacillus spp. isolated from bumble bee guts.</title>
        <authorList>
            <person name="Motta E.V.S."/>
            <person name="Moran N.A."/>
        </authorList>
    </citation>
    <scope>NUCLEOTIDE SEQUENCE [LARGE SCALE GENOMIC DNA]</scope>
    <source>
        <strain evidence="2 3">BI-1.1</strain>
    </source>
</reference>
<dbReference type="Gene3D" id="3.40.50.300">
    <property type="entry name" value="P-loop containing nucleotide triphosphate hydrolases"/>
    <property type="match status" value="1"/>
</dbReference>
<dbReference type="SUPFAM" id="SSF82771">
    <property type="entry name" value="GIY-YIG endonuclease"/>
    <property type="match status" value="1"/>
</dbReference>
<dbReference type="InterPro" id="IPR000305">
    <property type="entry name" value="GIY-YIG_endonuc"/>
</dbReference>
<dbReference type="OrthoDB" id="3193269at2"/>
<keyword evidence="2" id="KW-0269">Exonuclease</keyword>
<evidence type="ECO:0000313" key="3">
    <source>
        <dbReference type="Proteomes" id="UP000284109"/>
    </source>
</evidence>
<organism evidence="2 3">
    <name type="scientific">Bombilactobacillus bombi</name>
    <dbReference type="NCBI Taxonomy" id="1303590"/>
    <lineage>
        <taxon>Bacteria</taxon>
        <taxon>Bacillati</taxon>
        <taxon>Bacillota</taxon>
        <taxon>Bacilli</taxon>
        <taxon>Lactobacillales</taxon>
        <taxon>Lactobacillaceae</taxon>
        <taxon>Bombilactobacillus</taxon>
    </lineage>
</organism>
<dbReference type="RefSeq" id="WP_118901050.1">
    <property type="nucleotide sequence ID" value="NZ_QOCR01000004.1"/>
</dbReference>
<dbReference type="InterPro" id="IPR018647">
    <property type="entry name" value="SLFN_3-like_DNA/RNA_helicase"/>
</dbReference>
<gene>
    <name evidence="2" type="ORF">DS831_05145</name>
</gene>
<proteinExistence type="predicted"/>
<name>A0A417ZE55_9LACO</name>
<keyword evidence="3" id="KW-1185">Reference proteome</keyword>
<keyword evidence="2" id="KW-0540">Nuclease</keyword>
<feature type="domain" description="GIY-YIG" evidence="1">
    <location>
        <begin position="36"/>
        <end position="119"/>
    </location>
</feature>
<sequence length="582" mass="67624">MKYLSKPIVYEVSFSKEGINKLKNISNFQINNLLLQYPTVYIIYNSTNNISVYVGETIDIQRRTIEHLDTDSSERLDWLSFSEKKGTKMIVIGHEHFNKSLTLDIENKMMLYLSGIKNIKHLNNRRTNPQNKYFTFEERDPIFHQIWSKLNTIDNNIFPFEKEIKNSALFKASPFHKLTDEQINARDKIFNRVISTLNNPKKTQLVLVSGEAGAGKTVLLSSLFYELVNSIDSNGMPKKEKNQHLDAYLLVNHDQQLKVYRDIMFKLGIANKDSDTVVKPTHFINTHRDKKKVDLILVDEAHLLWTQGKQSYTGHNQLYDLLNMAKVVIAVFDHHQILTTTGYWENLEYKKLVNFAKDNGTLITLHNQMRMQADSFTVNWINDFVHNHKVNPVPKNDTQGYKLKIFSNPDSMYQEIIYLSKNKSNGLTRLLATFDWPYIDKKKPDNDDYWRVKIGNWSLPWNLQIQPNSKIQKRKNKYLAWAEQPQTINEVGSTFTIQGFDLNYAGVIIGPSVKYRNGKLIFDPKASCNKKATQKRTFADKTKQNVAEELLENELNVLMTRGVHGLYIYAVDSKLREKLLNS</sequence>
<dbReference type="Proteomes" id="UP000284109">
    <property type="component" value="Unassembled WGS sequence"/>
</dbReference>
<dbReference type="AlphaFoldDB" id="A0A417ZE55"/>
<dbReference type="GO" id="GO:0004527">
    <property type="term" value="F:exonuclease activity"/>
    <property type="evidence" value="ECO:0007669"/>
    <property type="project" value="UniProtKB-KW"/>
</dbReference>
<protein>
    <submittedName>
        <fullName evidence="2">ATP-dependent exonuclease</fullName>
    </submittedName>
</protein>
<dbReference type="SUPFAM" id="SSF52540">
    <property type="entry name" value="P-loop containing nucleoside triphosphate hydrolases"/>
    <property type="match status" value="1"/>
</dbReference>
<dbReference type="InterPro" id="IPR035901">
    <property type="entry name" value="GIY-YIG_endonuc_sf"/>
</dbReference>
<dbReference type="Pfam" id="PF09848">
    <property type="entry name" value="SLFN-g3_helicase"/>
    <property type="match status" value="1"/>
</dbReference>
<accession>A0A417ZE55</accession>
<evidence type="ECO:0000259" key="1">
    <source>
        <dbReference type="PROSITE" id="PS50164"/>
    </source>
</evidence>
<comment type="caution">
    <text evidence="2">The sequence shown here is derived from an EMBL/GenBank/DDBJ whole genome shotgun (WGS) entry which is preliminary data.</text>
</comment>
<dbReference type="PROSITE" id="PS50164">
    <property type="entry name" value="GIY_YIG"/>
    <property type="match status" value="1"/>
</dbReference>
<dbReference type="EMBL" id="QOCR01000004">
    <property type="protein sequence ID" value="RHW49559.1"/>
    <property type="molecule type" value="Genomic_DNA"/>
</dbReference>
<keyword evidence="2" id="KW-0378">Hydrolase</keyword>
<dbReference type="Pfam" id="PF01541">
    <property type="entry name" value="GIY-YIG"/>
    <property type="match status" value="1"/>
</dbReference>